<dbReference type="SMART" id="SM00903">
    <property type="entry name" value="Flavin_Reduct"/>
    <property type="match status" value="1"/>
</dbReference>
<protein>
    <submittedName>
        <fullName evidence="4">Flavin reductase</fullName>
    </submittedName>
</protein>
<dbReference type="AlphaFoldDB" id="A0A0F6QCF9"/>
<keyword evidence="1" id="KW-0560">Oxidoreductase</keyword>
<feature type="compositionally biased region" description="Basic and acidic residues" evidence="2">
    <location>
        <begin position="169"/>
        <end position="185"/>
    </location>
</feature>
<dbReference type="InterPro" id="IPR002563">
    <property type="entry name" value="Flavin_Rdtase-like_dom"/>
</dbReference>
<reference evidence="4" key="2">
    <citation type="submission" date="2015-04" db="EMBL/GenBank/DDBJ databases">
        <title>Identification and manipulation of the dutomycin biosynthetic gene cluster.</title>
        <authorList>
            <person name="Zhang Q."/>
            <person name="Skidmore C."/>
            <person name="Rasmussen M."/>
            <person name="Chang C.-W.T."/>
        </authorList>
    </citation>
    <scope>NUCLEOTIDE SEQUENCE</scope>
    <source>
        <strain evidence="4">NRRL B-5482</strain>
    </source>
</reference>
<dbReference type="GO" id="GO:0006208">
    <property type="term" value="P:pyrimidine nucleobase catabolic process"/>
    <property type="evidence" value="ECO:0007669"/>
    <property type="project" value="TreeGrafter"/>
</dbReference>
<dbReference type="PANTHER" id="PTHR30466">
    <property type="entry name" value="FLAVIN REDUCTASE"/>
    <property type="match status" value="1"/>
</dbReference>
<dbReference type="PANTHER" id="PTHR30466:SF1">
    <property type="entry name" value="FMN REDUCTASE (NADH) RUTF"/>
    <property type="match status" value="1"/>
</dbReference>
<name>A0A0F6QCF9_9ACTN</name>
<dbReference type="Gene3D" id="2.30.110.10">
    <property type="entry name" value="Electron Transport, Fmn-binding Protein, Chain A"/>
    <property type="match status" value="1"/>
</dbReference>
<reference evidence="4" key="1">
    <citation type="submission" date="2015-01" db="EMBL/GenBank/DDBJ databases">
        <authorList>
            <person name="Wang S."/>
            <person name="Zhang S."/>
            <person name="Shao L."/>
            <person name="Yu D."/>
            <person name="Zhan J."/>
        </authorList>
    </citation>
    <scope>NUCLEOTIDE SEQUENCE</scope>
    <source>
        <strain evidence="4">NRRL B-5482</strain>
    </source>
</reference>
<dbReference type="SUPFAM" id="SSF50475">
    <property type="entry name" value="FMN-binding split barrel"/>
    <property type="match status" value="1"/>
</dbReference>
<evidence type="ECO:0000256" key="1">
    <source>
        <dbReference type="ARBA" id="ARBA00023002"/>
    </source>
</evidence>
<feature type="compositionally biased region" description="Gly residues" evidence="2">
    <location>
        <begin position="188"/>
        <end position="200"/>
    </location>
</feature>
<dbReference type="InterPro" id="IPR012349">
    <property type="entry name" value="Split_barrel_FMN-bd"/>
</dbReference>
<evidence type="ECO:0000259" key="3">
    <source>
        <dbReference type="SMART" id="SM00903"/>
    </source>
</evidence>
<gene>
    <name evidence="4" type="primary">dutQ</name>
</gene>
<feature type="domain" description="Flavin reductase like" evidence="3">
    <location>
        <begin position="17"/>
        <end position="160"/>
    </location>
</feature>
<dbReference type="GO" id="GO:0042602">
    <property type="term" value="F:riboflavin reductase (NADPH) activity"/>
    <property type="evidence" value="ECO:0007669"/>
    <property type="project" value="TreeGrafter"/>
</dbReference>
<proteinExistence type="predicted"/>
<evidence type="ECO:0000313" key="4">
    <source>
        <dbReference type="EMBL" id="AKD43517.1"/>
    </source>
</evidence>
<feature type="region of interest" description="Disordered" evidence="2">
    <location>
        <begin position="163"/>
        <end position="200"/>
    </location>
</feature>
<dbReference type="EMBL" id="KP710956">
    <property type="protein sequence ID" value="AKD43517.1"/>
    <property type="molecule type" value="Genomic_DNA"/>
</dbReference>
<evidence type="ECO:0000256" key="2">
    <source>
        <dbReference type="SAM" id="MobiDB-lite"/>
    </source>
</evidence>
<accession>A0A0F6QCF9</accession>
<dbReference type="InterPro" id="IPR050268">
    <property type="entry name" value="NADH-dep_flavin_reductase"/>
</dbReference>
<organism evidence="4">
    <name type="scientific">Streptomyces minoensis</name>
    <dbReference type="NCBI Taxonomy" id="67329"/>
    <lineage>
        <taxon>Bacteria</taxon>
        <taxon>Bacillati</taxon>
        <taxon>Actinomycetota</taxon>
        <taxon>Actinomycetes</taxon>
        <taxon>Kitasatosporales</taxon>
        <taxon>Streptomycetaceae</taxon>
        <taxon>Streptomyces</taxon>
    </lineage>
</organism>
<dbReference type="Pfam" id="PF01613">
    <property type="entry name" value="Flavin_Reduct"/>
    <property type="match status" value="1"/>
</dbReference>
<sequence length="200" mass="21404">MTTASTGVDRILLRDSLSRWPSGVAVVTTVDSAGVRRGFTATAFSSLSLDPPLILVCLDRTADCRPAFDKAEVMAVHLLREDQAHLAQRFATKNIDKYDGLPASEGLRGVPLLGGVVARIECELDRRIDAGDHVILVGLVRRCEVFAGRPLVYFARAFHGLQTGPPHSQTREAETHAHDEHDAHRSPGGHGAGGGRGQGG</sequence>
<dbReference type="GO" id="GO:0010181">
    <property type="term" value="F:FMN binding"/>
    <property type="evidence" value="ECO:0007669"/>
    <property type="project" value="InterPro"/>
</dbReference>